<organism evidence="1 2">
    <name type="scientific">Asticcacaulis excentricus</name>
    <dbReference type="NCBI Taxonomy" id="78587"/>
    <lineage>
        <taxon>Bacteria</taxon>
        <taxon>Pseudomonadati</taxon>
        <taxon>Pseudomonadota</taxon>
        <taxon>Alphaproteobacteria</taxon>
        <taxon>Caulobacterales</taxon>
        <taxon>Caulobacteraceae</taxon>
        <taxon>Asticcacaulis</taxon>
    </lineage>
</organism>
<name>A0A3G9G3K9_9CAUL</name>
<protein>
    <submittedName>
        <fullName evidence="1">Uncharacterized protein</fullName>
    </submittedName>
</protein>
<reference evidence="2" key="1">
    <citation type="journal article" date="2017" name="Biotechnol. Biofuels">
        <title>Evaluation of environmental bacterial communities as a factor affecting the growth of duckweed Lemna minor.</title>
        <authorList>
            <person name="Ishizawa H."/>
            <person name="Kuroda M."/>
            <person name="Morikawa M."/>
            <person name="Ike M."/>
        </authorList>
    </citation>
    <scope>NUCLEOTIDE SEQUENCE [LARGE SCALE GENOMIC DNA]</scope>
    <source>
        <strain evidence="2">M6</strain>
    </source>
</reference>
<reference evidence="2" key="2">
    <citation type="journal article" date="2017" name="Plant Physiol. Biochem.">
        <title>Differential oxidative and antioxidative response of duckweed Lemna minor toward plant growth promoting/inhibiting bacteria.</title>
        <authorList>
            <person name="Ishizawa H."/>
            <person name="Kuroda M."/>
            <person name="Morikawa M."/>
            <person name="Ike M."/>
        </authorList>
    </citation>
    <scope>NUCLEOTIDE SEQUENCE [LARGE SCALE GENOMIC DNA]</scope>
    <source>
        <strain evidence="2">M6</strain>
    </source>
</reference>
<evidence type="ECO:0000313" key="2">
    <source>
        <dbReference type="Proteomes" id="UP000278756"/>
    </source>
</evidence>
<gene>
    <name evidence="1" type="ORF">EM6_0921</name>
</gene>
<proteinExistence type="predicted"/>
<dbReference type="AlphaFoldDB" id="A0A3G9G3K9"/>
<dbReference type="Proteomes" id="UP000278756">
    <property type="component" value="Chromosome 1"/>
</dbReference>
<dbReference type="EMBL" id="AP018827">
    <property type="protein sequence ID" value="BBF80341.1"/>
    <property type="molecule type" value="Genomic_DNA"/>
</dbReference>
<evidence type="ECO:0000313" key="1">
    <source>
        <dbReference type="EMBL" id="BBF80341.1"/>
    </source>
</evidence>
<sequence length="46" mass="5058">MVLLIIILLALLVFAPLTYVIMNAAGVDTSDLDAAMESFRFWTKGI</sequence>
<accession>A0A3G9G3K9</accession>